<name>A0AAW2PZW3_SESRA</name>
<dbReference type="PANTHER" id="PTHR31286:SF153">
    <property type="entry name" value="DUF4283 DOMAIN PROTEIN"/>
    <property type="match status" value="1"/>
</dbReference>
<evidence type="ECO:0000259" key="1">
    <source>
        <dbReference type="Pfam" id="PF14111"/>
    </source>
</evidence>
<comment type="caution">
    <text evidence="2">The sequence shown here is derived from an EMBL/GenBank/DDBJ whole genome shotgun (WGS) entry which is preliminary data.</text>
</comment>
<dbReference type="InterPro" id="IPR025558">
    <property type="entry name" value="DUF4283"/>
</dbReference>
<evidence type="ECO:0000313" key="2">
    <source>
        <dbReference type="EMBL" id="KAL0361023.1"/>
    </source>
</evidence>
<dbReference type="AlphaFoldDB" id="A0AAW2PZW3"/>
<gene>
    <name evidence="2" type="ORF">Sradi_3786800</name>
</gene>
<dbReference type="Pfam" id="PF14111">
    <property type="entry name" value="DUF4283"/>
    <property type="match status" value="1"/>
</dbReference>
<accession>A0AAW2PZW3</accession>
<protein>
    <recommendedName>
        <fullName evidence="1">DUF4283 domain-containing protein</fullName>
    </recommendedName>
</protein>
<dbReference type="PANTHER" id="PTHR31286">
    <property type="entry name" value="GLYCINE-RICH CELL WALL STRUCTURAL PROTEIN 1.8-LIKE"/>
    <property type="match status" value="1"/>
</dbReference>
<dbReference type="EMBL" id="JACGWJ010000016">
    <property type="protein sequence ID" value="KAL0361023.1"/>
    <property type="molecule type" value="Genomic_DNA"/>
</dbReference>
<reference evidence="2" key="1">
    <citation type="submission" date="2020-06" db="EMBL/GenBank/DDBJ databases">
        <authorList>
            <person name="Li T."/>
            <person name="Hu X."/>
            <person name="Zhang T."/>
            <person name="Song X."/>
            <person name="Zhang H."/>
            <person name="Dai N."/>
            <person name="Sheng W."/>
            <person name="Hou X."/>
            <person name="Wei L."/>
        </authorList>
    </citation>
    <scope>NUCLEOTIDE SEQUENCE</scope>
    <source>
        <strain evidence="2">G02</strain>
        <tissue evidence="2">Leaf</tissue>
    </source>
</reference>
<sequence>MPEDLWHAQSNHYQLCSVGQLLVNKNARFEALHTSIQGMLNPVKGMEMRQLDGGRFLLRFNHIIDRNEVLEECPWSFEKNILILSGINKEENPMRVDLGWCDFFVNVHDLPLSMMNLGLATVIGNKLGTFHGMEMDKSRSSWGSTLRIRVALNVKESSKDGGE</sequence>
<proteinExistence type="predicted"/>
<dbReference type="InterPro" id="IPR040256">
    <property type="entry name" value="At4g02000-like"/>
</dbReference>
<reference evidence="2" key="2">
    <citation type="journal article" date="2024" name="Plant">
        <title>Genomic evolution and insights into agronomic trait innovations of Sesamum species.</title>
        <authorList>
            <person name="Miao H."/>
            <person name="Wang L."/>
            <person name="Qu L."/>
            <person name="Liu H."/>
            <person name="Sun Y."/>
            <person name="Le M."/>
            <person name="Wang Q."/>
            <person name="Wei S."/>
            <person name="Zheng Y."/>
            <person name="Lin W."/>
            <person name="Duan Y."/>
            <person name="Cao H."/>
            <person name="Xiong S."/>
            <person name="Wang X."/>
            <person name="Wei L."/>
            <person name="Li C."/>
            <person name="Ma Q."/>
            <person name="Ju M."/>
            <person name="Zhao R."/>
            <person name="Li G."/>
            <person name="Mu C."/>
            <person name="Tian Q."/>
            <person name="Mei H."/>
            <person name="Zhang T."/>
            <person name="Gao T."/>
            <person name="Zhang H."/>
        </authorList>
    </citation>
    <scope>NUCLEOTIDE SEQUENCE</scope>
    <source>
        <strain evidence="2">G02</strain>
    </source>
</reference>
<organism evidence="2">
    <name type="scientific">Sesamum radiatum</name>
    <name type="common">Black benniseed</name>
    <dbReference type="NCBI Taxonomy" id="300843"/>
    <lineage>
        <taxon>Eukaryota</taxon>
        <taxon>Viridiplantae</taxon>
        <taxon>Streptophyta</taxon>
        <taxon>Embryophyta</taxon>
        <taxon>Tracheophyta</taxon>
        <taxon>Spermatophyta</taxon>
        <taxon>Magnoliopsida</taxon>
        <taxon>eudicotyledons</taxon>
        <taxon>Gunneridae</taxon>
        <taxon>Pentapetalae</taxon>
        <taxon>asterids</taxon>
        <taxon>lamiids</taxon>
        <taxon>Lamiales</taxon>
        <taxon>Pedaliaceae</taxon>
        <taxon>Sesamum</taxon>
    </lineage>
</organism>
<feature type="domain" description="DUF4283" evidence="1">
    <location>
        <begin position="13"/>
        <end position="93"/>
    </location>
</feature>